<dbReference type="OrthoDB" id="10266249at2759"/>
<name>A0A3P7QW40_CYLGO</name>
<sequence length="46" mass="5255">MIQNQVRRALELHGDAPEPQATELIRTDENEKITLNLNLDKKPTAE</sequence>
<evidence type="ECO:0000313" key="2">
    <source>
        <dbReference type="EMBL" id="VDN35026.1"/>
    </source>
</evidence>
<evidence type="ECO:0000313" key="3">
    <source>
        <dbReference type="Proteomes" id="UP000271889"/>
    </source>
</evidence>
<feature type="non-terminal residue" evidence="2">
    <location>
        <position position="46"/>
    </location>
</feature>
<feature type="region of interest" description="Disordered" evidence="1">
    <location>
        <begin position="1"/>
        <end position="28"/>
    </location>
</feature>
<accession>A0A3P7QW40</accession>
<dbReference type="EMBL" id="UYRV01125914">
    <property type="protein sequence ID" value="VDN35026.1"/>
    <property type="molecule type" value="Genomic_DNA"/>
</dbReference>
<organism evidence="2 3">
    <name type="scientific">Cylicostephanus goldi</name>
    <name type="common">Nematode worm</name>
    <dbReference type="NCBI Taxonomy" id="71465"/>
    <lineage>
        <taxon>Eukaryota</taxon>
        <taxon>Metazoa</taxon>
        <taxon>Ecdysozoa</taxon>
        <taxon>Nematoda</taxon>
        <taxon>Chromadorea</taxon>
        <taxon>Rhabditida</taxon>
        <taxon>Rhabditina</taxon>
        <taxon>Rhabditomorpha</taxon>
        <taxon>Strongyloidea</taxon>
        <taxon>Strongylidae</taxon>
        <taxon>Cylicostephanus</taxon>
    </lineage>
</organism>
<reference evidence="2 3" key="1">
    <citation type="submission" date="2018-11" db="EMBL/GenBank/DDBJ databases">
        <authorList>
            <consortium name="Pathogen Informatics"/>
        </authorList>
    </citation>
    <scope>NUCLEOTIDE SEQUENCE [LARGE SCALE GENOMIC DNA]</scope>
</reference>
<dbReference type="AlphaFoldDB" id="A0A3P7QW40"/>
<dbReference type="Proteomes" id="UP000271889">
    <property type="component" value="Unassembled WGS sequence"/>
</dbReference>
<gene>
    <name evidence="2" type="ORF">CGOC_LOCUS12812</name>
</gene>
<evidence type="ECO:0000256" key="1">
    <source>
        <dbReference type="SAM" id="MobiDB-lite"/>
    </source>
</evidence>
<protein>
    <submittedName>
        <fullName evidence="2">Uncharacterized protein</fullName>
    </submittedName>
</protein>
<keyword evidence="3" id="KW-1185">Reference proteome</keyword>
<proteinExistence type="predicted"/>